<protein>
    <submittedName>
        <fullName evidence="2">Uncharacterized protein</fullName>
    </submittedName>
</protein>
<comment type="caution">
    <text evidence="2">The sequence shown here is derived from an EMBL/GenBank/DDBJ whole genome shotgun (WGS) entry which is preliminary data.</text>
</comment>
<evidence type="ECO:0000313" key="3">
    <source>
        <dbReference type="Proteomes" id="UP000036947"/>
    </source>
</evidence>
<evidence type="ECO:0000256" key="1">
    <source>
        <dbReference type="SAM" id="MobiDB-lite"/>
    </source>
</evidence>
<evidence type="ECO:0000313" key="2">
    <source>
        <dbReference type="EMBL" id="KND92307.1"/>
    </source>
</evidence>
<dbReference type="Pfam" id="PF12311">
    <property type="entry name" value="DUF3632"/>
    <property type="match status" value="1"/>
</dbReference>
<gene>
    <name evidence="2" type="ORF">TOPH_02913</name>
</gene>
<dbReference type="Proteomes" id="UP000036947">
    <property type="component" value="Unassembled WGS sequence"/>
</dbReference>
<organism evidence="2 3">
    <name type="scientific">Tolypocladium ophioglossoides (strain CBS 100239)</name>
    <name type="common">Snaketongue truffleclub</name>
    <name type="synonym">Elaphocordyceps ophioglossoides</name>
    <dbReference type="NCBI Taxonomy" id="1163406"/>
    <lineage>
        <taxon>Eukaryota</taxon>
        <taxon>Fungi</taxon>
        <taxon>Dikarya</taxon>
        <taxon>Ascomycota</taxon>
        <taxon>Pezizomycotina</taxon>
        <taxon>Sordariomycetes</taxon>
        <taxon>Hypocreomycetidae</taxon>
        <taxon>Hypocreales</taxon>
        <taxon>Ophiocordycipitaceae</taxon>
        <taxon>Tolypocladium</taxon>
    </lineage>
</organism>
<dbReference type="PANTHER" id="PTHR38797:SF7">
    <property type="entry name" value="TRANSCRIPTION FACTOR DOMAIN-CONTAINING PROTEIN"/>
    <property type="match status" value="1"/>
</dbReference>
<keyword evidence="3" id="KW-1185">Reference proteome</keyword>
<accession>A0A0L0NDQ7</accession>
<proteinExistence type="predicted"/>
<dbReference type="OrthoDB" id="5403091at2759"/>
<sequence>MQDSPKDSAESADGPPLSTYQDPSLLISPEERTSTRESVGRDDFDEIRGGFRCGVWNITRRYCSTANSMEELENYLHMLWYGYFEVSKYLSFRSAKQDRFAFEILRCRGLGRLTRPAESSYTDSFSWEDLPFLVTDMTGFWINHCARMTVTQRLNFAHFLAKLASAGLDNDGLFRIALILFRDTFETVRPLGRFGEPGHATENPNATMQDLSIAALLPAACAWLSEASPKIVRLSDMSWNDCPTTIGQGGTTFTKSELGQKSKSSAGFSPWRWLYWLKRLQEIADEGTKAEEARIPEYASKSIHKMLSDADWRDSLVLRELQVTPGLVRYQDRCNDHEVYYEWKKSSDCHEE</sequence>
<dbReference type="EMBL" id="LFRF01000006">
    <property type="protein sequence ID" value="KND92307.1"/>
    <property type="molecule type" value="Genomic_DNA"/>
</dbReference>
<dbReference type="InterPro" id="IPR053204">
    <property type="entry name" value="Oxopyrrolidines_Biosynth-assoc"/>
</dbReference>
<name>A0A0L0NDQ7_TOLOC</name>
<reference evidence="2 3" key="1">
    <citation type="journal article" date="2015" name="BMC Genomics">
        <title>The genome of the truffle-parasite Tolypocladium ophioglossoides and the evolution of antifungal peptaibiotics.</title>
        <authorList>
            <person name="Quandt C.A."/>
            <person name="Bushley K.E."/>
            <person name="Spatafora J.W."/>
        </authorList>
    </citation>
    <scope>NUCLEOTIDE SEQUENCE [LARGE SCALE GENOMIC DNA]</scope>
    <source>
        <strain evidence="2 3">CBS 100239</strain>
    </source>
</reference>
<dbReference type="InterPro" id="IPR022085">
    <property type="entry name" value="OpdG"/>
</dbReference>
<feature type="region of interest" description="Disordered" evidence="1">
    <location>
        <begin position="1"/>
        <end position="39"/>
    </location>
</feature>
<dbReference type="PANTHER" id="PTHR38797">
    <property type="entry name" value="NUCLEAR PORE COMPLEX PROTEIN NUP85-RELATED"/>
    <property type="match status" value="1"/>
</dbReference>
<dbReference type="AlphaFoldDB" id="A0A0L0NDQ7"/>
<feature type="compositionally biased region" description="Basic and acidic residues" evidence="1">
    <location>
        <begin position="29"/>
        <end position="39"/>
    </location>
</feature>